<proteinExistence type="predicted"/>
<dbReference type="AlphaFoldDB" id="A0A4U1CLC4"/>
<organism evidence="1 2">
    <name type="scientific">Pedobacter polaris</name>
    <dbReference type="NCBI Taxonomy" id="2571273"/>
    <lineage>
        <taxon>Bacteria</taxon>
        <taxon>Pseudomonadati</taxon>
        <taxon>Bacteroidota</taxon>
        <taxon>Sphingobacteriia</taxon>
        <taxon>Sphingobacteriales</taxon>
        <taxon>Sphingobacteriaceae</taxon>
        <taxon>Pedobacter</taxon>
    </lineage>
</organism>
<protein>
    <submittedName>
        <fullName evidence="1">Uncharacterized protein</fullName>
    </submittedName>
</protein>
<sequence>MEDTISIDIQEASQVELLYLRHNAPRGMWKMVEIRTGKSRSQVHYQIMQMPNNQDLEIIQAAREILFAVTGLKYELSH</sequence>
<keyword evidence="2" id="KW-1185">Reference proteome</keyword>
<name>A0A4U1CLC4_9SPHI</name>
<gene>
    <name evidence="1" type="ORF">FA048_12645</name>
</gene>
<dbReference type="Proteomes" id="UP000309488">
    <property type="component" value="Unassembled WGS sequence"/>
</dbReference>
<dbReference type="RefSeq" id="WP_136841542.1">
    <property type="nucleotide sequence ID" value="NZ_SWBR01000003.1"/>
</dbReference>
<evidence type="ECO:0000313" key="2">
    <source>
        <dbReference type="Proteomes" id="UP000309488"/>
    </source>
</evidence>
<reference evidence="1 2" key="1">
    <citation type="submission" date="2019-04" db="EMBL/GenBank/DDBJ databases">
        <title>Pedobacter sp. RP-3-22 sp. nov., isolated from Arctic soil.</title>
        <authorList>
            <person name="Dahal R.H."/>
            <person name="Kim D.-U."/>
        </authorList>
    </citation>
    <scope>NUCLEOTIDE SEQUENCE [LARGE SCALE GENOMIC DNA]</scope>
    <source>
        <strain evidence="1 2">RP-3-22</strain>
    </source>
</reference>
<accession>A0A4U1CLC4</accession>
<evidence type="ECO:0000313" key="1">
    <source>
        <dbReference type="EMBL" id="TKC08006.1"/>
    </source>
</evidence>
<dbReference type="OrthoDB" id="1495800at2"/>
<dbReference type="EMBL" id="SWBR01000003">
    <property type="protein sequence ID" value="TKC08006.1"/>
    <property type="molecule type" value="Genomic_DNA"/>
</dbReference>
<comment type="caution">
    <text evidence="1">The sequence shown here is derived from an EMBL/GenBank/DDBJ whole genome shotgun (WGS) entry which is preliminary data.</text>
</comment>